<feature type="signal peptide" evidence="6">
    <location>
        <begin position="1"/>
        <end position="24"/>
    </location>
</feature>
<dbReference type="InterPro" id="IPR011641">
    <property type="entry name" value="Tyr-kin_ephrin_A/B_rcpt-like"/>
</dbReference>
<dbReference type="Gene3D" id="3.10.250.10">
    <property type="entry name" value="SRCR-like domain"/>
    <property type="match status" value="1"/>
</dbReference>
<dbReference type="GO" id="GO:0045217">
    <property type="term" value="P:cell-cell junction maintenance"/>
    <property type="evidence" value="ECO:0007669"/>
    <property type="project" value="TreeGrafter"/>
</dbReference>
<dbReference type="InterPro" id="IPR036772">
    <property type="entry name" value="SRCR-like_dom_sf"/>
</dbReference>
<evidence type="ECO:0000313" key="8">
    <source>
        <dbReference type="Proteomes" id="UP000085678"/>
    </source>
</evidence>
<comment type="caution">
    <text evidence="5">Lacks conserved residue(s) required for the propagation of feature annotation.</text>
</comment>
<sequence length="370" mass="39685">MDQTANHFLLAFVSVLNLMTLCTSKLSNTVTTVYEPSQCGDGYAMPSNLRLGTVMLDPRGKMIRCLEKCINNPHCHSMDVETMSDGSRACHMNSRAAGIYALWVEQQLIGTYSHFEMASDGQSTTSCTIPGICPPGWYNADSAHDVSCDWCVTSTRQMNCTTCPAGYVQFSAGMTDCDICPVGYYSRGGQQNCTICPAGYFQNTTGQGSCMACPEGTFQPHSGSAECTLCPVDTFSNVTGSVSCQACQSGYQATEPGSTQCEIALQQQYRLAGGSNSNEGRVEVFYNGEWGTVCDDAFADVDAQVVCRSLGLPFSNAMQHQSAHFGQGTGSIMLDNVECQGDEMEIAVCTHNGWLSHNCGHGEDVGVTCS</sequence>
<dbReference type="AlphaFoldDB" id="A0A1S3I3I8"/>
<evidence type="ECO:0000259" key="7">
    <source>
        <dbReference type="PROSITE" id="PS50287"/>
    </source>
</evidence>
<protein>
    <submittedName>
        <fullName evidence="9">Lysyl oxidase homolog 2</fullName>
    </submittedName>
</protein>
<dbReference type="PROSITE" id="PS00420">
    <property type="entry name" value="SRCR_1"/>
    <property type="match status" value="1"/>
</dbReference>
<evidence type="ECO:0000256" key="2">
    <source>
        <dbReference type="ARBA" id="ARBA00022737"/>
    </source>
</evidence>
<gene>
    <name evidence="9" type="primary">LOC106160364</name>
</gene>
<dbReference type="Gene3D" id="2.10.50.10">
    <property type="entry name" value="Tumor Necrosis Factor Receptor, subunit A, domain 2"/>
    <property type="match status" value="3"/>
</dbReference>
<dbReference type="KEGG" id="lak:106160364"/>
<dbReference type="SUPFAM" id="SSF57184">
    <property type="entry name" value="Growth factor receptor domain"/>
    <property type="match status" value="1"/>
</dbReference>
<evidence type="ECO:0000256" key="1">
    <source>
        <dbReference type="ARBA" id="ARBA00022729"/>
    </source>
</evidence>
<dbReference type="InterPro" id="IPR001190">
    <property type="entry name" value="SRCR"/>
</dbReference>
<name>A0A1S3I3I8_LINAN</name>
<dbReference type="GO" id="GO:0016020">
    <property type="term" value="C:membrane"/>
    <property type="evidence" value="ECO:0007669"/>
    <property type="project" value="InterPro"/>
</dbReference>
<evidence type="ECO:0000256" key="3">
    <source>
        <dbReference type="ARBA" id="ARBA00023157"/>
    </source>
</evidence>
<keyword evidence="4" id="KW-0325">Glycoprotein</keyword>
<dbReference type="FunFam" id="3.10.250.10:FF:000006">
    <property type="entry name" value="neurotrypsin isoform X2"/>
    <property type="match status" value="1"/>
</dbReference>
<dbReference type="InterPro" id="IPR009030">
    <property type="entry name" value="Growth_fac_rcpt_cys_sf"/>
</dbReference>
<keyword evidence="1 6" id="KW-0732">Signal</keyword>
<dbReference type="PANTHER" id="PTHR47653">
    <property type="entry name" value="PROTEIN BARK BEETLE"/>
    <property type="match status" value="1"/>
</dbReference>
<dbReference type="Pfam" id="PF07699">
    <property type="entry name" value="Ephrin_rec_like"/>
    <property type="match status" value="1"/>
</dbReference>
<dbReference type="GeneID" id="106160364"/>
<proteinExistence type="predicted"/>
<feature type="disulfide bond" evidence="5">
    <location>
        <begin position="339"/>
        <end position="349"/>
    </location>
</feature>
<dbReference type="PRINTS" id="PR00258">
    <property type="entry name" value="SPERACTRCPTR"/>
</dbReference>
<dbReference type="STRING" id="7574.A0A1S3I3I8"/>
<evidence type="ECO:0000313" key="9">
    <source>
        <dbReference type="RefSeq" id="XP_013392401.1"/>
    </source>
</evidence>
<dbReference type="InParanoid" id="A0A1S3I3I8"/>
<keyword evidence="8" id="KW-1185">Reference proteome</keyword>
<dbReference type="PROSITE" id="PS50287">
    <property type="entry name" value="SRCR_2"/>
    <property type="match status" value="1"/>
</dbReference>
<organism evidence="8 9">
    <name type="scientific">Lingula anatina</name>
    <name type="common">Brachiopod</name>
    <name type="synonym">Lingula unguis</name>
    <dbReference type="NCBI Taxonomy" id="7574"/>
    <lineage>
        <taxon>Eukaryota</taxon>
        <taxon>Metazoa</taxon>
        <taxon>Spiralia</taxon>
        <taxon>Lophotrochozoa</taxon>
        <taxon>Brachiopoda</taxon>
        <taxon>Linguliformea</taxon>
        <taxon>Lingulata</taxon>
        <taxon>Lingulida</taxon>
        <taxon>Linguloidea</taxon>
        <taxon>Lingulidae</taxon>
        <taxon>Lingula</taxon>
    </lineage>
</organism>
<dbReference type="RefSeq" id="XP_013392401.1">
    <property type="nucleotide sequence ID" value="XM_013536947.1"/>
</dbReference>
<dbReference type="Proteomes" id="UP000085678">
    <property type="component" value="Unplaced"/>
</dbReference>
<reference evidence="9" key="1">
    <citation type="submission" date="2025-08" db="UniProtKB">
        <authorList>
            <consortium name="RefSeq"/>
        </authorList>
    </citation>
    <scope>IDENTIFICATION</scope>
    <source>
        <tissue evidence="9">Gonads</tissue>
    </source>
</reference>
<accession>A0A1S3I3I8</accession>
<evidence type="ECO:0000256" key="5">
    <source>
        <dbReference type="PROSITE-ProRule" id="PRU00196"/>
    </source>
</evidence>
<dbReference type="SMART" id="SM01411">
    <property type="entry name" value="Ephrin_rec_like"/>
    <property type="match status" value="3"/>
</dbReference>
<dbReference type="PANTHER" id="PTHR47653:SF1">
    <property type="entry name" value="DELETED IN MALIGNANT BRAIN TUMORS 1 PROTEIN"/>
    <property type="match status" value="1"/>
</dbReference>
<dbReference type="OrthoDB" id="422749at2759"/>
<keyword evidence="3 5" id="KW-1015">Disulfide bond</keyword>
<evidence type="ECO:0000256" key="6">
    <source>
        <dbReference type="SAM" id="SignalP"/>
    </source>
</evidence>
<feature type="chain" id="PRO_5010317287" evidence="6">
    <location>
        <begin position="25"/>
        <end position="370"/>
    </location>
</feature>
<dbReference type="Pfam" id="PF00530">
    <property type="entry name" value="SRCR"/>
    <property type="match status" value="1"/>
</dbReference>
<dbReference type="SUPFAM" id="SSF56487">
    <property type="entry name" value="SRCR-like"/>
    <property type="match status" value="1"/>
</dbReference>
<dbReference type="InterPro" id="IPR053243">
    <property type="entry name" value="SJ_maturation_regulator"/>
</dbReference>
<dbReference type="SMART" id="SM00202">
    <property type="entry name" value="SR"/>
    <property type="match status" value="1"/>
</dbReference>
<keyword evidence="2" id="KW-0677">Repeat</keyword>
<feature type="domain" description="SRCR" evidence="7">
    <location>
        <begin position="269"/>
        <end position="370"/>
    </location>
</feature>
<evidence type="ECO:0000256" key="4">
    <source>
        <dbReference type="ARBA" id="ARBA00023180"/>
    </source>
</evidence>